<dbReference type="Gene3D" id="3.40.50.10490">
    <property type="entry name" value="Glucose-6-phosphate isomerase like protein, domain 1"/>
    <property type="match status" value="1"/>
</dbReference>
<organism evidence="5 6">
    <name type="scientific">Roseiarcus fermentans</name>
    <dbReference type="NCBI Taxonomy" id="1473586"/>
    <lineage>
        <taxon>Bacteria</taxon>
        <taxon>Pseudomonadati</taxon>
        <taxon>Pseudomonadota</taxon>
        <taxon>Alphaproteobacteria</taxon>
        <taxon>Hyphomicrobiales</taxon>
        <taxon>Roseiarcaceae</taxon>
        <taxon>Roseiarcus</taxon>
    </lineage>
</organism>
<dbReference type="InterPro" id="IPR000281">
    <property type="entry name" value="HTH_RpiR"/>
</dbReference>
<protein>
    <submittedName>
        <fullName evidence="5">RpiR family transcriptional regulator</fullName>
    </submittedName>
</protein>
<dbReference type="SUPFAM" id="SSF46689">
    <property type="entry name" value="Homeodomain-like"/>
    <property type="match status" value="1"/>
</dbReference>
<evidence type="ECO:0000313" key="6">
    <source>
        <dbReference type="Proteomes" id="UP000253529"/>
    </source>
</evidence>
<dbReference type="Gene3D" id="1.10.10.10">
    <property type="entry name" value="Winged helix-like DNA-binding domain superfamily/Winged helix DNA-binding domain"/>
    <property type="match status" value="1"/>
</dbReference>
<evidence type="ECO:0000259" key="4">
    <source>
        <dbReference type="PROSITE" id="PS51071"/>
    </source>
</evidence>
<dbReference type="InterPro" id="IPR047640">
    <property type="entry name" value="RpiR-like"/>
</dbReference>
<dbReference type="EMBL" id="QNRK01000017">
    <property type="protein sequence ID" value="RBP11168.1"/>
    <property type="molecule type" value="Genomic_DNA"/>
</dbReference>
<dbReference type="Pfam" id="PF01380">
    <property type="entry name" value="SIS"/>
    <property type="match status" value="1"/>
</dbReference>
<feature type="domain" description="HTH rpiR-type" evidence="4">
    <location>
        <begin position="10"/>
        <end position="86"/>
    </location>
</feature>
<dbReference type="Proteomes" id="UP000253529">
    <property type="component" value="Unassembled WGS sequence"/>
</dbReference>
<evidence type="ECO:0000256" key="2">
    <source>
        <dbReference type="ARBA" id="ARBA00023125"/>
    </source>
</evidence>
<dbReference type="InterPro" id="IPR001347">
    <property type="entry name" value="SIS_dom"/>
</dbReference>
<reference evidence="5 6" key="1">
    <citation type="submission" date="2018-06" db="EMBL/GenBank/DDBJ databases">
        <title>Genomic Encyclopedia of Type Strains, Phase IV (KMG-IV): sequencing the most valuable type-strain genomes for metagenomic binning, comparative biology and taxonomic classification.</title>
        <authorList>
            <person name="Goeker M."/>
        </authorList>
    </citation>
    <scope>NUCLEOTIDE SEQUENCE [LARGE SCALE GENOMIC DNA]</scope>
    <source>
        <strain evidence="5 6">DSM 24875</strain>
    </source>
</reference>
<comment type="caution">
    <text evidence="5">The sequence shown here is derived from an EMBL/GenBank/DDBJ whole genome shotgun (WGS) entry which is preliminary data.</text>
</comment>
<dbReference type="GO" id="GO:0003700">
    <property type="term" value="F:DNA-binding transcription factor activity"/>
    <property type="evidence" value="ECO:0007669"/>
    <property type="project" value="InterPro"/>
</dbReference>
<dbReference type="OrthoDB" id="3574600at2"/>
<accession>A0A366F958</accession>
<sequence>MDSAPVEDRASIAEQIRASQGRLTAQERKAGQVLLTNYPAAGLAPVAEFAARARVSAPTVLRFVAKLGYAGYPDFQRQLREELEAQLASPLVKPAHRPASQSRARPLIDPFAEAAIANVQGTFRHLPEEDFSAIVELVSDRRRSVHLIGGRFTDALARYLAAHLSLVRSDVRHVPSDVGFRRDRLLDLKRRDVLIAFDIRRYQDDVVAFGRDAAARGAEIVLVTDQWISPLSRQAKHVVACRVAQPSRWDSSVALMAVVEALTAAVTERLGDFARKRIEDLERLR</sequence>
<dbReference type="InterPro" id="IPR035472">
    <property type="entry name" value="RpiR-like_SIS"/>
</dbReference>
<dbReference type="PROSITE" id="PS51071">
    <property type="entry name" value="HTH_RPIR"/>
    <property type="match status" value="1"/>
</dbReference>
<dbReference type="RefSeq" id="WP_113890271.1">
    <property type="nucleotide sequence ID" value="NZ_QNRK01000017.1"/>
</dbReference>
<dbReference type="Pfam" id="PF01418">
    <property type="entry name" value="HTH_6"/>
    <property type="match status" value="1"/>
</dbReference>
<dbReference type="GO" id="GO:1901135">
    <property type="term" value="P:carbohydrate derivative metabolic process"/>
    <property type="evidence" value="ECO:0007669"/>
    <property type="project" value="InterPro"/>
</dbReference>
<dbReference type="GO" id="GO:0097367">
    <property type="term" value="F:carbohydrate derivative binding"/>
    <property type="evidence" value="ECO:0007669"/>
    <property type="project" value="InterPro"/>
</dbReference>
<keyword evidence="3" id="KW-0804">Transcription</keyword>
<dbReference type="SUPFAM" id="SSF53697">
    <property type="entry name" value="SIS domain"/>
    <property type="match status" value="1"/>
</dbReference>
<keyword evidence="2" id="KW-0238">DNA-binding</keyword>
<dbReference type="AlphaFoldDB" id="A0A366F958"/>
<name>A0A366F958_9HYPH</name>
<dbReference type="InterPro" id="IPR046348">
    <property type="entry name" value="SIS_dom_sf"/>
</dbReference>
<dbReference type="PANTHER" id="PTHR30514:SF18">
    <property type="entry name" value="RPIR-FAMILY TRANSCRIPTIONAL REGULATOR"/>
    <property type="match status" value="1"/>
</dbReference>
<dbReference type="PANTHER" id="PTHR30514">
    <property type="entry name" value="GLUCOKINASE"/>
    <property type="match status" value="1"/>
</dbReference>
<dbReference type="CDD" id="cd05013">
    <property type="entry name" value="SIS_RpiR"/>
    <property type="match status" value="1"/>
</dbReference>
<keyword evidence="6" id="KW-1185">Reference proteome</keyword>
<proteinExistence type="predicted"/>
<keyword evidence="1" id="KW-0805">Transcription regulation</keyword>
<dbReference type="GO" id="GO:0003677">
    <property type="term" value="F:DNA binding"/>
    <property type="evidence" value="ECO:0007669"/>
    <property type="project" value="UniProtKB-KW"/>
</dbReference>
<dbReference type="InterPro" id="IPR036388">
    <property type="entry name" value="WH-like_DNA-bd_sf"/>
</dbReference>
<evidence type="ECO:0000256" key="3">
    <source>
        <dbReference type="ARBA" id="ARBA00023163"/>
    </source>
</evidence>
<evidence type="ECO:0000256" key="1">
    <source>
        <dbReference type="ARBA" id="ARBA00023015"/>
    </source>
</evidence>
<evidence type="ECO:0000313" key="5">
    <source>
        <dbReference type="EMBL" id="RBP11168.1"/>
    </source>
</evidence>
<dbReference type="InterPro" id="IPR009057">
    <property type="entry name" value="Homeodomain-like_sf"/>
</dbReference>
<gene>
    <name evidence="5" type="ORF">DFR50_11754</name>
</gene>